<accession>A0A100XI66</accession>
<proteinExistence type="predicted"/>
<evidence type="ECO:0000256" key="2">
    <source>
        <dbReference type="SAM" id="Phobius"/>
    </source>
</evidence>
<evidence type="ECO:0000256" key="1">
    <source>
        <dbReference type="SAM" id="MobiDB-lite"/>
    </source>
</evidence>
<dbReference type="Proteomes" id="UP000069654">
    <property type="component" value="Unassembled WGS sequence"/>
</dbReference>
<sequence>MLIIALVMAVIGLAALVTAVVTSNEVIAWVCIGASLIGVILLIVDAVRERSRPAAGAAEPGGSGEPESETDTDTSTERGFDADYPEDTEFGAPEYPADEVEHSADEVGETTRDEDAATDDTTVIAAVSDDTTVLDPVSDEPGAPGAPGPAGEGDLGGPGPDDDLTAGESGDSAVDEHRTR</sequence>
<comment type="caution">
    <text evidence="3">The sequence shown here is derived from an EMBL/GenBank/DDBJ whole genome shotgun (WGS) entry which is preliminary data.</text>
</comment>
<dbReference type="RefSeq" id="WP_003927685.1">
    <property type="nucleotide sequence ID" value="NZ_BCTB01000049.1"/>
</dbReference>
<keyword evidence="2" id="KW-0472">Membrane</keyword>
<feature type="compositionally biased region" description="Low complexity" evidence="1">
    <location>
        <begin position="119"/>
        <end position="143"/>
    </location>
</feature>
<dbReference type="AlphaFoldDB" id="A0A100XI66"/>
<protein>
    <recommendedName>
        <fullName evidence="5">Transmembrane protein</fullName>
    </recommendedName>
</protein>
<organism evidence="3 4">
    <name type="scientific">Mycolicibacterium thermoresistibile</name>
    <name type="common">Mycobacterium thermoresistibile</name>
    <dbReference type="NCBI Taxonomy" id="1797"/>
    <lineage>
        <taxon>Bacteria</taxon>
        <taxon>Bacillati</taxon>
        <taxon>Actinomycetota</taxon>
        <taxon>Actinomycetes</taxon>
        <taxon>Mycobacteriales</taxon>
        <taxon>Mycobacteriaceae</taxon>
        <taxon>Mycolicibacterium</taxon>
    </lineage>
</organism>
<reference evidence="4" key="2">
    <citation type="submission" date="2016-02" db="EMBL/GenBank/DDBJ databases">
        <title>Draft genome sequence of five rapidly growing Mycobacterium species.</title>
        <authorList>
            <person name="Katahira K."/>
            <person name="Gotou Y."/>
            <person name="Iida K."/>
            <person name="Ogura Y."/>
            <person name="Hayashi T."/>
        </authorList>
    </citation>
    <scope>NUCLEOTIDE SEQUENCE [LARGE SCALE GENOMIC DNA]</scope>
    <source>
        <strain evidence="4">JCM6362</strain>
    </source>
</reference>
<dbReference type="STRING" id="1797.RMCT_3921"/>
<evidence type="ECO:0008006" key="5">
    <source>
        <dbReference type="Google" id="ProtNLM"/>
    </source>
</evidence>
<keyword evidence="2" id="KW-0812">Transmembrane</keyword>
<feature type="compositionally biased region" description="Gly residues" evidence="1">
    <location>
        <begin position="148"/>
        <end position="159"/>
    </location>
</feature>
<gene>
    <name evidence="3" type="ORF">RMCT_3921</name>
</gene>
<evidence type="ECO:0000313" key="3">
    <source>
        <dbReference type="EMBL" id="GAT16952.1"/>
    </source>
</evidence>
<feature type="transmembrane region" description="Helical" evidence="2">
    <location>
        <begin position="26"/>
        <end position="44"/>
    </location>
</feature>
<evidence type="ECO:0000313" key="4">
    <source>
        <dbReference type="Proteomes" id="UP000069654"/>
    </source>
</evidence>
<name>A0A100XI66_MYCTH</name>
<keyword evidence="2" id="KW-1133">Transmembrane helix</keyword>
<feature type="compositionally biased region" description="Basic and acidic residues" evidence="1">
    <location>
        <begin position="99"/>
        <end position="115"/>
    </location>
</feature>
<feature type="region of interest" description="Disordered" evidence="1">
    <location>
        <begin position="54"/>
        <end position="180"/>
    </location>
</feature>
<dbReference type="EMBL" id="BCTB01000049">
    <property type="protein sequence ID" value="GAT16952.1"/>
    <property type="molecule type" value="Genomic_DNA"/>
</dbReference>
<reference evidence="3 4" key="1">
    <citation type="journal article" date="2016" name="Genome Announc.">
        <title>Draft Genome Sequences of Five Rapidly Growing Mycobacterium Species, M. thermoresistibile, M. fortuitum subsp. acetamidolyticum, M. canariasense, M. brisbanense, and M. novocastrense.</title>
        <authorList>
            <person name="Katahira K."/>
            <person name="Ogura Y."/>
            <person name="Gotoh Y."/>
            <person name="Hayashi T."/>
        </authorList>
    </citation>
    <scope>NUCLEOTIDE SEQUENCE [LARGE SCALE GENOMIC DNA]</scope>
    <source>
        <strain evidence="3 4">JCM6362</strain>
    </source>
</reference>
<dbReference type="OrthoDB" id="4641909at2"/>